<dbReference type="InterPro" id="IPR003593">
    <property type="entry name" value="AAA+_ATPase"/>
</dbReference>
<evidence type="ECO:0000313" key="7">
    <source>
        <dbReference type="EMBL" id="SHF06604.1"/>
    </source>
</evidence>
<evidence type="ECO:0000256" key="4">
    <source>
        <dbReference type="ARBA" id="ARBA00022840"/>
    </source>
</evidence>
<dbReference type="Gene3D" id="3.40.50.300">
    <property type="entry name" value="P-loop containing nucleotide triphosphate hydrolases"/>
    <property type="match status" value="2"/>
</dbReference>
<dbReference type="GO" id="GO:0015833">
    <property type="term" value="P:peptide transport"/>
    <property type="evidence" value="ECO:0007669"/>
    <property type="project" value="InterPro"/>
</dbReference>
<evidence type="ECO:0000256" key="2">
    <source>
        <dbReference type="ARBA" id="ARBA00022448"/>
    </source>
</evidence>
<dbReference type="Pfam" id="PF08352">
    <property type="entry name" value="oligo_HPY"/>
    <property type="match status" value="1"/>
</dbReference>
<dbReference type="GO" id="GO:0016887">
    <property type="term" value="F:ATP hydrolysis activity"/>
    <property type="evidence" value="ECO:0007669"/>
    <property type="project" value="InterPro"/>
</dbReference>
<gene>
    <name evidence="7" type="ORF">SAMN05444320_102405</name>
</gene>
<dbReference type="InterPro" id="IPR017871">
    <property type="entry name" value="ABC_transporter-like_CS"/>
</dbReference>
<feature type="region of interest" description="Disordered" evidence="5">
    <location>
        <begin position="257"/>
        <end position="278"/>
    </location>
</feature>
<dbReference type="STRING" id="2017.SAMN05444320_102405"/>
<dbReference type="PROSITE" id="PS00211">
    <property type="entry name" value="ABC_TRANSPORTER_1"/>
    <property type="match status" value="2"/>
</dbReference>
<keyword evidence="2" id="KW-0813">Transport</keyword>
<keyword evidence="4 7" id="KW-0067">ATP-binding</keyword>
<comment type="similarity">
    <text evidence="1">Belongs to the ABC transporter superfamily.</text>
</comment>
<dbReference type="OrthoDB" id="3169708at2"/>
<dbReference type="RefSeq" id="WP_073480649.1">
    <property type="nucleotide sequence ID" value="NZ_FQVN01000002.1"/>
</dbReference>
<evidence type="ECO:0000259" key="6">
    <source>
        <dbReference type="PROSITE" id="PS50893"/>
    </source>
</evidence>
<dbReference type="InterPro" id="IPR050319">
    <property type="entry name" value="ABC_transp_ATP-bind"/>
</dbReference>
<keyword evidence="3" id="KW-0547">Nucleotide-binding</keyword>
<dbReference type="AlphaFoldDB" id="A0A1M4YLF6"/>
<dbReference type="InterPro" id="IPR027417">
    <property type="entry name" value="P-loop_NTPase"/>
</dbReference>
<dbReference type="PROSITE" id="PS50893">
    <property type="entry name" value="ABC_TRANSPORTER_2"/>
    <property type="match status" value="2"/>
</dbReference>
<dbReference type="InterPro" id="IPR013563">
    <property type="entry name" value="Oligopep_ABC_C"/>
</dbReference>
<name>A0A1M4YLF6_STRHI</name>
<dbReference type="CDD" id="cd03257">
    <property type="entry name" value="ABC_NikE_OppD_transporters"/>
    <property type="match status" value="2"/>
</dbReference>
<accession>A0A1M4YLF6</accession>
<dbReference type="SUPFAM" id="SSF52540">
    <property type="entry name" value="P-loop containing nucleoside triphosphate hydrolases"/>
    <property type="match status" value="2"/>
</dbReference>
<reference evidence="7 8" key="1">
    <citation type="submission" date="2016-11" db="EMBL/GenBank/DDBJ databases">
        <authorList>
            <person name="Jaros S."/>
            <person name="Januszkiewicz K."/>
            <person name="Wedrychowicz H."/>
        </authorList>
    </citation>
    <scope>NUCLEOTIDE SEQUENCE [LARGE SCALE GENOMIC DNA]</scope>
    <source>
        <strain evidence="7 8">DSM 44523</strain>
    </source>
</reference>
<dbReference type="Pfam" id="PF00005">
    <property type="entry name" value="ABC_tran"/>
    <property type="match status" value="2"/>
</dbReference>
<dbReference type="SMART" id="SM00382">
    <property type="entry name" value="AAA"/>
    <property type="match status" value="2"/>
</dbReference>
<evidence type="ECO:0000313" key="8">
    <source>
        <dbReference type="Proteomes" id="UP000184501"/>
    </source>
</evidence>
<evidence type="ECO:0000256" key="5">
    <source>
        <dbReference type="SAM" id="MobiDB-lite"/>
    </source>
</evidence>
<dbReference type="Proteomes" id="UP000184501">
    <property type="component" value="Unassembled WGS sequence"/>
</dbReference>
<keyword evidence="8" id="KW-1185">Reference proteome</keyword>
<evidence type="ECO:0000256" key="1">
    <source>
        <dbReference type="ARBA" id="ARBA00005417"/>
    </source>
</evidence>
<dbReference type="EMBL" id="FQVN01000002">
    <property type="protein sequence ID" value="SHF06604.1"/>
    <property type="molecule type" value="Genomic_DNA"/>
</dbReference>
<organism evidence="7 8">
    <name type="scientific">Streptoalloteichus hindustanus</name>
    <dbReference type="NCBI Taxonomy" id="2017"/>
    <lineage>
        <taxon>Bacteria</taxon>
        <taxon>Bacillati</taxon>
        <taxon>Actinomycetota</taxon>
        <taxon>Actinomycetes</taxon>
        <taxon>Pseudonocardiales</taxon>
        <taxon>Pseudonocardiaceae</taxon>
        <taxon>Streptoalloteichus</taxon>
    </lineage>
</organism>
<feature type="domain" description="ABC transporter" evidence="6">
    <location>
        <begin position="6"/>
        <end position="252"/>
    </location>
</feature>
<dbReference type="GO" id="GO:0005524">
    <property type="term" value="F:ATP binding"/>
    <property type="evidence" value="ECO:0007669"/>
    <property type="project" value="UniProtKB-KW"/>
</dbReference>
<dbReference type="PANTHER" id="PTHR43776:SF7">
    <property type="entry name" value="D,D-DIPEPTIDE TRANSPORT ATP-BINDING PROTEIN DDPF-RELATED"/>
    <property type="match status" value="1"/>
</dbReference>
<dbReference type="GO" id="GO:0055085">
    <property type="term" value="P:transmembrane transport"/>
    <property type="evidence" value="ECO:0007669"/>
    <property type="project" value="UniProtKB-ARBA"/>
</dbReference>
<protein>
    <submittedName>
        <fullName evidence="7">Peptide/nickel transport system ATP-binding protein</fullName>
    </submittedName>
</protein>
<evidence type="ECO:0000256" key="3">
    <source>
        <dbReference type="ARBA" id="ARBA00022741"/>
    </source>
</evidence>
<feature type="domain" description="ABC transporter" evidence="6">
    <location>
        <begin position="280"/>
        <end position="523"/>
    </location>
</feature>
<sequence length="536" mass="56928">MTEVVVRVRDLVAEVGRRRLVDGLSLELRAGRVLALVGASGSGKTTTGLAVLGETPPGVTVSGEITVAGREVGPDRPPRPGAVAYVPQHPASVLNPVRRVGGVLREIAERHLPDPPRSRKARRDMVNALVADALRRAQLPADRDLLRRYPHQLSGGQQQRVVLAQALVANPAVLVADEPTTGQDAVTRAEVVDELRALAADGIAILLLSHDLDVVRALADHVVVLRSGVPVESGPTDRVLSQPDNEYTRALVAAQPRVAVEPTDPTDDREDGTSQDTGRLRVESLVAHHGSGRRRRIALHHVDLTVAAGECVAVVGRSGSGKTTLARCIAGLHTATSGVVSVDNRALAPSLRRRSRTDLASVQYVFQDARGSFDQHRSVLDQISRTAVRLHGSRPADAAEAAMAVLRRVGLGEEHARRGPHRLSGGELQRAALARALLARPGVLLCDEITSGLDTLTQQGILDLLAELRATTAGTLVLISHDMGVVARLADQVVVLDAGHVVERGPVAEVLATPTHPVTRALLGAPEREPDELIAR</sequence>
<dbReference type="InterPro" id="IPR003439">
    <property type="entry name" value="ABC_transporter-like_ATP-bd"/>
</dbReference>
<dbReference type="PANTHER" id="PTHR43776">
    <property type="entry name" value="TRANSPORT ATP-BINDING PROTEIN"/>
    <property type="match status" value="1"/>
</dbReference>
<proteinExistence type="inferred from homology"/>